<organism evidence="1 2">
    <name type="scientific">Duganella radicis</name>
    <dbReference type="NCBI Taxonomy" id="551988"/>
    <lineage>
        <taxon>Bacteria</taxon>
        <taxon>Pseudomonadati</taxon>
        <taxon>Pseudomonadota</taxon>
        <taxon>Betaproteobacteria</taxon>
        <taxon>Burkholderiales</taxon>
        <taxon>Oxalobacteraceae</taxon>
        <taxon>Telluria group</taxon>
        <taxon>Duganella</taxon>
    </lineage>
</organism>
<protein>
    <submittedName>
        <fullName evidence="1">Uncharacterized protein</fullName>
    </submittedName>
</protein>
<name>A0A6L6PF23_9BURK</name>
<dbReference type="OrthoDB" id="573467at2"/>
<dbReference type="RefSeq" id="WP_155463184.1">
    <property type="nucleotide sequence ID" value="NZ_WNKY01000007.1"/>
</dbReference>
<keyword evidence="2" id="KW-1185">Reference proteome</keyword>
<evidence type="ECO:0000313" key="1">
    <source>
        <dbReference type="EMBL" id="MTV37706.1"/>
    </source>
</evidence>
<dbReference type="EMBL" id="WNKY01000007">
    <property type="protein sequence ID" value="MTV37706.1"/>
    <property type="molecule type" value="Genomic_DNA"/>
</dbReference>
<comment type="caution">
    <text evidence="1">The sequence shown here is derived from an EMBL/GenBank/DDBJ whole genome shotgun (WGS) entry which is preliminary data.</text>
</comment>
<sequence length="235" mass="26525">MTILDRLRNYINQQPDQVLLRSELKGLGGHSQLSVALGTLIDDGVLMRMGQGVFAKARKNARGKTELMCDDAEVVLHQFFRKRRIDADVVKTESSKKAQKYVVETFGSLREREIRLGSKVIVRFQPTRLAKNIPTDIELLPKKRVGEFVKSFAKAHGIVRRPSKIDVWAEAVSRAAGDHVQLDDVGQILVSLFKAKLISGPQRVRLMTNYLVEQREKEKALRKKSAHDNESLATP</sequence>
<reference evidence="1 2" key="1">
    <citation type="submission" date="2019-11" db="EMBL/GenBank/DDBJ databases">
        <title>Type strains purchased from KCTC, JCM and DSMZ.</title>
        <authorList>
            <person name="Lu H."/>
        </authorList>
    </citation>
    <scope>NUCLEOTIDE SEQUENCE [LARGE SCALE GENOMIC DNA]</scope>
    <source>
        <strain evidence="1 2">KCTC 22382</strain>
    </source>
</reference>
<gene>
    <name evidence="1" type="ORF">GM676_08920</name>
</gene>
<dbReference type="Proteomes" id="UP000475582">
    <property type="component" value="Unassembled WGS sequence"/>
</dbReference>
<accession>A0A6L6PF23</accession>
<evidence type="ECO:0000313" key="2">
    <source>
        <dbReference type="Proteomes" id="UP000475582"/>
    </source>
</evidence>
<proteinExistence type="predicted"/>
<dbReference type="AlphaFoldDB" id="A0A6L6PF23"/>